<sequence length="108" mass="12743">MVENPQTLPFLSFFYLFFIPYFQGFLSSTVWMAENYLLHLKIILFNSKLFVQSNYSLQTEKNTICMSLLNCFFLLQKKTTKKLCIAKYIQSPTKSSASNRDQMTKFHL</sequence>
<keyword evidence="1" id="KW-1133">Transmembrane helix</keyword>
<accession>A0A147BJ98</accession>
<dbReference type="AlphaFoldDB" id="A0A147BJ98"/>
<keyword evidence="1" id="KW-0472">Membrane</keyword>
<keyword evidence="1" id="KW-0812">Transmembrane</keyword>
<proteinExistence type="predicted"/>
<organism evidence="2">
    <name type="scientific">Ixodes ricinus</name>
    <name type="common">Common tick</name>
    <name type="synonym">Acarus ricinus</name>
    <dbReference type="NCBI Taxonomy" id="34613"/>
    <lineage>
        <taxon>Eukaryota</taxon>
        <taxon>Metazoa</taxon>
        <taxon>Ecdysozoa</taxon>
        <taxon>Arthropoda</taxon>
        <taxon>Chelicerata</taxon>
        <taxon>Arachnida</taxon>
        <taxon>Acari</taxon>
        <taxon>Parasitiformes</taxon>
        <taxon>Ixodida</taxon>
        <taxon>Ixodoidea</taxon>
        <taxon>Ixodidae</taxon>
        <taxon>Ixodinae</taxon>
        <taxon>Ixodes</taxon>
    </lineage>
</organism>
<feature type="transmembrane region" description="Helical" evidence="1">
    <location>
        <begin position="12"/>
        <end position="33"/>
    </location>
</feature>
<name>A0A147BJ98_IXORI</name>
<evidence type="ECO:0000256" key="1">
    <source>
        <dbReference type="SAM" id="Phobius"/>
    </source>
</evidence>
<reference evidence="2" key="1">
    <citation type="journal article" date="2018" name="PLoS Negl. Trop. Dis.">
        <title>Sialome diversity of ticks revealed by RNAseq of single tick salivary glands.</title>
        <authorList>
            <person name="Perner J."/>
            <person name="Kropackova S."/>
            <person name="Kopacek P."/>
            <person name="Ribeiro J.M."/>
        </authorList>
    </citation>
    <scope>NUCLEOTIDE SEQUENCE</scope>
    <source>
        <strain evidence="2">Siblings of single egg batch collected in Ceske Budejovice</strain>
        <tissue evidence="2">Salivary glands</tissue>
    </source>
</reference>
<dbReference type="EMBL" id="GEGO01004862">
    <property type="protein sequence ID" value="JAR90542.1"/>
    <property type="molecule type" value="Transcribed_RNA"/>
</dbReference>
<evidence type="ECO:0000313" key="2">
    <source>
        <dbReference type="EMBL" id="JAR90542.1"/>
    </source>
</evidence>
<protein>
    <submittedName>
        <fullName evidence="2">Uncharacterized protein</fullName>
    </submittedName>
</protein>